<proteinExistence type="predicted"/>
<keyword evidence="1" id="KW-0812">Transmembrane</keyword>
<dbReference type="KEGG" id="pdu:PDUR_18360"/>
<keyword evidence="3" id="KW-1185">Reference proteome</keyword>
<protein>
    <submittedName>
        <fullName evidence="2">Uncharacterized protein</fullName>
    </submittedName>
</protein>
<dbReference type="EMBL" id="CP009288">
    <property type="protein sequence ID" value="AIQ13658.1"/>
    <property type="molecule type" value="Genomic_DNA"/>
</dbReference>
<dbReference type="OrthoDB" id="2988117at2"/>
<gene>
    <name evidence="2" type="ORF">PDUR_18360</name>
</gene>
<accession>A0A089HTG1</accession>
<evidence type="ECO:0000256" key="1">
    <source>
        <dbReference type="SAM" id="Phobius"/>
    </source>
</evidence>
<dbReference type="RefSeq" id="WP_042209465.1">
    <property type="nucleotide sequence ID" value="NZ_CP009288.1"/>
</dbReference>
<keyword evidence="1" id="KW-1133">Transmembrane helix</keyword>
<keyword evidence="1" id="KW-0472">Membrane</keyword>
<reference evidence="2 3" key="1">
    <citation type="submission" date="2014-08" db="EMBL/GenBank/DDBJ databases">
        <title>Comparative genomics of the Paenibacillus odorifer group.</title>
        <authorList>
            <person name="den Bakker H.C."/>
            <person name="Tsai Y.-C."/>
            <person name="Martin N."/>
            <person name="Korlach J."/>
            <person name="Wiedmann M."/>
        </authorList>
    </citation>
    <scope>NUCLEOTIDE SEQUENCE [LARGE SCALE GENOMIC DNA]</scope>
    <source>
        <strain evidence="2 3">DSM 1735</strain>
    </source>
</reference>
<dbReference type="STRING" id="44251.PDUR_18360"/>
<organism evidence="2 3">
    <name type="scientific">Paenibacillus durus</name>
    <name type="common">Paenibacillus azotofixans</name>
    <dbReference type="NCBI Taxonomy" id="44251"/>
    <lineage>
        <taxon>Bacteria</taxon>
        <taxon>Bacillati</taxon>
        <taxon>Bacillota</taxon>
        <taxon>Bacilli</taxon>
        <taxon>Bacillales</taxon>
        <taxon>Paenibacillaceae</taxon>
        <taxon>Paenibacillus</taxon>
    </lineage>
</organism>
<dbReference type="eggNOG" id="ENOG50333WI">
    <property type="taxonomic scope" value="Bacteria"/>
</dbReference>
<name>A0A089HTG1_PAEDU</name>
<evidence type="ECO:0000313" key="3">
    <source>
        <dbReference type="Proteomes" id="UP000029409"/>
    </source>
</evidence>
<dbReference type="AlphaFoldDB" id="A0A089HTG1"/>
<sequence>MSGSPDKAVMAVIGVGLAVWVVYRIYVWLQSSPRSFLQDHIPLNDEINPHPAVSLLEDAGYEVVGGKLKIPLSFNVDGAPLYSRLFVDYIAAAEDGTQYLVVLARPRRPVEWTGSGLRDMLLPYLLIYPGVGGLLYVNAPAATVNVITFGRDDGEND</sequence>
<evidence type="ECO:0000313" key="2">
    <source>
        <dbReference type="EMBL" id="AIQ13658.1"/>
    </source>
</evidence>
<dbReference type="Proteomes" id="UP000029409">
    <property type="component" value="Chromosome"/>
</dbReference>
<feature type="transmembrane region" description="Helical" evidence="1">
    <location>
        <begin position="9"/>
        <end position="29"/>
    </location>
</feature>